<dbReference type="GO" id="GO:0016746">
    <property type="term" value="F:acyltransferase activity"/>
    <property type="evidence" value="ECO:0007669"/>
    <property type="project" value="UniProtKB-KW"/>
</dbReference>
<sequence>MPVKRFLALDGFRGICAIVVVVYHTHVLGTFTEWIFFRNGSLFVDFFFILSGFVLCHSYGQRLFNKTVFKQFLISRTFRLFPLHLFMLLVFILFETGKSVAQSKGYNFTTPSFSGVNDESEIFFNLFLLQSWLSNASIYSFNYPSWSISVEYYTYIILGLILFIVPAFRTTIFFIIVALTFFLMFNGSHLLKDEAVGGLFCFFSGCLCYLLYLRIKDALLSKTSYNFLEIISLSALVLIFEMNIDHKNIVVSFLFMIIILIFSFEGGIISAILKSKPVGYLGKLSYSIYLTHASILFLVLSGVMILSKVTGRNLTPVMGIGNDVSMRYITTGNVIINNLLVFSIVGVVLLVAKFSYKLIELNGISLGKKVSKSLIKS</sequence>
<gene>
    <name evidence="3" type="ORF">ACFQZS_14205</name>
</gene>
<feature type="transmembrane region" description="Helical" evidence="1">
    <location>
        <begin position="195"/>
        <end position="213"/>
    </location>
</feature>
<keyword evidence="1" id="KW-1133">Transmembrane helix</keyword>
<comment type="caution">
    <text evidence="3">The sequence shown here is derived from an EMBL/GenBank/DDBJ whole genome shotgun (WGS) entry which is preliminary data.</text>
</comment>
<keyword evidence="4" id="KW-1185">Reference proteome</keyword>
<dbReference type="InterPro" id="IPR050879">
    <property type="entry name" value="Acyltransferase_3"/>
</dbReference>
<feature type="transmembrane region" description="Helical" evidence="1">
    <location>
        <begin position="153"/>
        <end position="183"/>
    </location>
</feature>
<feature type="transmembrane region" description="Helical" evidence="1">
    <location>
        <begin position="250"/>
        <end position="272"/>
    </location>
</feature>
<name>A0ABW2Z0E1_9SPHI</name>
<protein>
    <submittedName>
        <fullName evidence="3">Acyltransferase family protein</fullName>
        <ecNumber evidence="3">2.3.-.-</ecNumber>
    </submittedName>
</protein>
<dbReference type="Proteomes" id="UP001596958">
    <property type="component" value="Unassembled WGS sequence"/>
</dbReference>
<dbReference type="EMBL" id="JBHTHU010000019">
    <property type="protein sequence ID" value="MFD0751299.1"/>
    <property type="molecule type" value="Genomic_DNA"/>
</dbReference>
<accession>A0ABW2Z0E1</accession>
<feature type="transmembrane region" description="Helical" evidence="1">
    <location>
        <begin position="225"/>
        <end position="244"/>
    </location>
</feature>
<dbReference type="PANTHER" id="PTHR23028:SF53">
    <property type="entry name" value="ACYL_TRANSF_3 DOMAIN-CONTAINING PROTEIN"/>
    <property type="match status" value="1"/>
</dbReference>
<dbReference type="PANTHER" id="PTHR23028">
    <property type="entry name" value="ACETYLTRANSFERASE"/>
    <property type="match status" value="1"/>
</dbReference>
<evidence type="ECO:0000259" key="2">
    <source>
        <dbReference type="Pfam" id="PF01757"/>
    </source>
</evidence>
<feature type="transmembrane region" description="Helical" evidence="1">
    <location>
        <begin position="35"/>
        <end position="56"/>
    </location>
</feature>
<proteinExistence type="predicted"/>
<evidence type="ECO:0000256" key="1">
    <source>
        <dbReference type="SAM" id="Phobius"/>
    </source>
</evidence>
<feature type="transmembrane region" description="Helical" evidence="1">
    <location>
        <begin position="284"/>
        <end position="306"/>
    </location>
</feature>
<feature type="transmembrane region" description="Helical" evidence="1">
    <location>
        <begin position="12"/>
        <end position="29"/>
    </location>
</feature>
<evidence type="ECO:0000313" key="4">
    <source>
        <dbReference type="Proteomes" id="UP001596958"/>
    </source>
</evidence>
<dbReference type="Pfam" id="PF01757">
    <property type="entry name" value="Acyl_transf_3"/>
    <property type="match status" value="1"/>
</dbReference>
<dbReference type="EC" id="2.3.-.-" evidence="3"/>
<keyword evidence="1" id="KW-0812">Transmembrane</keyword>
<dbReference type="RefSeq" id="WP_377101329.1">
    <property type="nucleotide sequence ID" value="NZ_JBHTHU010000019.1"/>
</dbReference>
<dbReference type="InterPro" id="IPR002656">
    <property type="entry name" value="Acyl_transf_3_dom"/>
</dbReference>
<feature type="domain" description="Acyltransferase 3" evidence="2">
    <location>
        <begin position="7"/>
        <end position="336"/>
    </location>
</feature>
<keyword evidence="1" id="KW-0472">Membrane</keyword>
<feature type="transmembrane region" description="Helical" evidence="1">
    <location>
        <begin position="77"/>
        <end position="94"/>
    </location>
</feature>
<feature type="transmembrane region" description="Helical" evidence="1">
    <location>
        <begin position="326"/>
        <end position="352"/>
    </location>
</feature>
<reference evidence="4" key="1">
    <citation type="journal article" date="2019" name="Int. J. Syst. Evol. Microbiol.">
        <title>The Global Catalogue of Microorganisms (GCM) 10K type strain sequencing project: providing services to taxonomists for standard genome sequencing and annotation.</title>
        <authorList>
            <consortium name="The Broad Institute Genomics Platform"/>
            <consortium name="The Broad Institute Genome Sequencing Center for Infectious Disease"/>
            <person name="Wu L."/>
            <person name="Ma J."/>
        </authorList>
    </citation>
    <scope>NUCLEOTIDE SEQUENCE [LARGE SCALE GENOMIC DNA]</scope>
    <source>
        <strain evidence="4">CCUG 63418</strain>
    </source>
</reference>
<organism evidence="3 4">
    <name type="scientific">Mucilaginibacter calamicampi</name>
    <dbReference type="NCBI Taxonomy" id="1302352"/>
    <lineage>
        <taxon>Bacteria</taxon>
        <taxon>Pseudomonadati</taxon>
        <taxon>Bacteroidota</taxon>
        <taxon>Sphingobacteriia</taxon>
        <taxon>Sphingobacteriales</taxon>
        <taxon>Sphingobacteriaceae</taxon>
        <taxon>Mucilaginibacter</taxon>
    </lineage>
</organism>
<evidence type="ECO:0000313" key="3">
    <source>
        <dbReference type="EMBL" id="MFD0751299.1"/>
    </source>
</evidence>
<keyword evidence="3" id="KW-0012">Acyltransferase</keyword>
<keyword evidence="3" id="KW-0808">Transferase</keyword>